<dbReference type="EMBL" id="FQZU01000001">
    <property type="protein sequence ID" value="SHI49021.1"/>
    <property type="molecule type" value="Genomic_DNA"/>
</dbReference>
<dbReference type="CDD" id="cd00130">
    <property type="entry name" value="PAS"/>
    <property type="match status" value="1"/>
</dbReference>
<keyword evidence="11" id="KW-1185">Reference proteome</keyword>
<dbReference type="OrthoDB" id="9805967at2"/>
<dbReference type="SMART" id="SM00387">
    <property type="entry name" value="HATPase_c"/>
    <property type="match status" value="1"/>
</dbReference>
<dbReference type="Gene3D" id="3.30.450.20">
    <property type="entry name" value="PAS domain"/>
    <property type="match status" value="1"/>
</dbReference>
<dbReference type="PRINTS" id="PR00344">
    <property type="entry name" value="BCTRLSENSOR"/>
</dbReference>
<protein>
    <recommendedName>
        <fullName evidence="2">histidine kinase</fullName>
        <ecNumber evidence="2">2.7.13.3</ecNumber>
    </recommendedName>
</protein>
<dbReference type="SUPFAM" id="SSF55785">
    <property type="entry name" value="PYP-like sensor domain (PAS domain)"/>
    <property type="match status" value="1"/>
</dbReference>
<dbReference type="Gene3D" id="1.10.287.130">
    <property type="match status" value="1"/>
</dbReference>
<dbReference type="PANTHER" id="PTHR43065:SF46">
    <property type="entry name" value="C4-DICARBOXYLATE TRANSPORT SENSOR PROTEIN DCTB"/>
    <property type="match status" value="1"/>
</dbReference>
<dbReference type="NCBIfam" id="TIGR00229">
    <property type="entry name" value="sensory_box"/>
    <property type="match status" value="1"/>
</dbReference>
<dbReference type="RefSeq" id="WP_073471685.1">
    <property type="nucleotide sequence ID" value="NZ_FQZU01000001.1"/>
</dbReference>
<dbReference type="EC" id="2.7.13.3" evidence="2"/>
<proteinExistence type="predicted"/>
<evidence type="ECO:0000256" key="3">
    <source>
        <dbReference type="ARBA" id="ARBA00022553"/>
    </source>
</evidence>
<gene>
    <name evidence="10" type="ORF">SAMN02745216_00006</name>
</gene>
<keyword evidence="3" id="KW-0597">Phosphoprotein</keyword>
<dbReference type="PANTHER" id="PTHR43065">
    <property type="entry name" value="SENSOR HISTIDINE KINASE"/>
    <property type="match status" value="1"/>
</dbReference>
<evidence type="ECO:0000256" key="1">
    <source>
        <dbReference type="ARBA" id="ARBA00000085"/>
    </source>
</evidence>
<dbReference type="InterPro" id="IPR003661">
    <property type="entry name" value="HisK_dim/P_dom"/>
</dbReference>
<dbReference type="SUPFAM" id="SSF47384">
    <property type="entry name" value="Homodimeric domain of signal transducing histidine kinase"/>
    <property type="match status" value="1"/>
</dbReference>
<keyword evidence="4" id="KW-0808">Transferase</keyword>
<dbReference type="SUPFAM" id="SSF51735">
    <property type="entry name" value="NAD(P)-binding Rossmann-fold domains"/>
    <property type="match status" value="1"/>
</dbReference>
<feature type="domain" description="Histidine kinase" evidence="9">
    <location>
        <begin position="265"/>
        <end position="474"/>
    </location>
</feature>
<dbReference type="PROSITE" id="PS50109">
    <property type="entry name" value="HIS_KIN"/>
    <property type="match status" value="1"/>
</dbReference>
<evidence type="ECO:0000256" key="4">
    <source>
        <dbReference type="ARBA" id="ARBA00022679"/>
    </source>
</evidence>
<name>A0A1M6BJX6_9BACT</name>
<evidence type="ECO:0000256" key="6">
    <source>
        <dbReference type="ARBA" id="ARBA00022777"/>
    </source>
</evidence>
<keyword evidence="8" id="KW-0902">Two-component regulatory system</keyword>
<dbReference type="CDD" id="cd00082">
    <property type="entry name" value="HisKA"/>
    <property type="match status" value="1"/>
</dbReference>
<evidence type="ECO:0000256" key="8">
    <source>
        <dbReference type="ARBA" id="ARBA00023012"/>
    </source>
</evidence>
<comment type="catalytic activity">
    <reaction evidence="1">
        <text>ATP + protein L-histidine = ADP + protein N-phospho-L-histidine.</text>
        <dbReference type="EC" id="2.7.13.3"/>
    </reaction>
</comment>
<dbReference type="Gene3D" id="3.30.565.10">
    <property type="entry name" value="Histidine kinase-like ATPase, C-terminal domain"/>
    <property type="match status" value="1"/>
</dbReference>
<keyword evidence="7" id="KW-0067">ATP-binding</keyword>
<dbReference type="GO" id="GO:0005524">
    <property type="term" value="F:ATP binding"/>
    <property type="evidence" value="ECO:0007669"/>
    <property type="project" value="UniProtKB-KW"/>
</dbReference>
<dbReference type="InterPro" id="IPR003594">
    <property type="entry name" value="HATPase_dom"/>
</dbReference>
<dbReference type="AlphaFoldDB" id="A0A1M6BJX6"/>
<dbReference type="InterPro" id="IPR005467">
    <property type="entry name" value="His_kinase_dom"/>
</dbReference>
<dbReference type="InterPro" id="IPR004358">
    <property type="entry name" value="Sig_transdc_His_kin-like_C"/>
</dbReference>
<dbReference type="SUPFAM" id="SSF55874">
    <property type="entry name" value="ATPase domain of HSP90 chaperone/DNA topoisomerase II/histidine kinase"/>
    <property type="match status" value="1"/>
</dbReference>
<dbReference type="InterPro" id="IPR036291">
    <property type="entry name" value="NAD(P)-bd_dom_sf"/>
</dbReference>
<evidence type="ECO:0000313" key="10">
    <source>
        <dbReference type="EMBL" id="SHI49021.1"/>
    </source>
</evidence>
<dbReference type="SMART" id="SM00388">
    <property type="entry name" value="HisKA"/>
    <property type="match status" value="1"/>
</dbReference>
<sequence>MKIAIVGGGSRCLFFINILATYRFSSEVQPQIVAIADINPDAPGVKHLVERGVYYTDDYSEFLTREDLDVVLDLTGDEEIFTYLCKERNLLTTVLNDETGLIFFEGYRPRECAGSRQLNFKRTKQLCDLFFTELVNEEVFVIDTSFTIIDVNNLPLQKYGLERKDVIGKHCYEVTHQVKEPCSSKAHPCPMVEIQKTRQPYRCTHIHYDKEGHRILHSISAYPIFEANKIVGIVELARDITWETSLQKSFGDQEKLSAIGRLAAGVAHELNNPLTTVLTSTMLIQEDMDPKHPDYEELDLIKNETLRCRNIVNNLLNFARQSKPIKQEADLNEIVQSSMALIRKQADFKNIVMKCDTCPERLMVYCDRDQIQQCLINLGLNAIDATAPGGRITFTTSLVDDGKMAKISVADTGEGLPQNIKDSIFEPFFTTKETGTGLGLSITHGFVKQHKGFIDLESTQGHGATFSIRLPFQREEAHA</sequence>
<reference evidence="11" key="1">
    <citation type="submission" date="2016-11" db="EMBL/GenBank/DDBJ databases">
        <authorList>
            <person name="Varghese N."/>
            <person name="Submissions S."/>
        </authorList>
    </citation>
    <scope>NUCLEOTIDE SEQUENCE [LARGE SCALE GENOMIC DNA]</scope>
    <source>
        <strain evidence="11">DSM 16219</strain>
    </source>
</reference>
<organism evidence="10 11">
    <name type="scientific">Desulfatibacillum alkenivorans DSM 16219</name>
    <dbReference type="NCBI Taxonomy" id="1121393"/>
    <lineage>
        <taxon>Bacteria</taxon>
        <taxon>Pseudomonadati</taxon>
        <taxon>Thermodesulfobacteriota</taxon>
        <taxon>Desulfobacteria</taxon>
        <taxon>Desulfobacterales</taxon>
        <taxon>Desulfatibacillaceae</taxon>
        <taxon>Desulfatibacillum</taxon>
    </lineage>
</organism>
<keyword evidence="5" id="KW-0547">Nucleotide-binding</keyword>
<dbReference type="Proteomes" id="UP000183994">
    <property type="component" value="Unassembled WGS sequence"/>
</dbReference>
<accession>A0A1M6BJX6</accession>
<dbReference type="InterPro" id="IPR036890">
    <property type="entry name" value="HATPase_C_sf"/>
</dbReference>
<evidence type="ECO:0000256" key="5">
    <source>
        <dbReference type="ARBA" id="ARBA00022741"/>
    </source>
</evidence>
<dbReference type="GO" id="GO:0000155">
    <property type="term" value="F:phosphorelay sensor kinase activity"/>
    <property type="evidence" value="ECO:0007669"/>
    <property type="project" value="InterPro"/>
</dbReference>
<dbReference type="InterPro" id="IPR035965">
    <property type="entry name" value="PAS-like_dom_sf"/>
</dbReference>
<keyword evidence="6" id="KW-0418">Kinase</keyword>
<dbReference type="STRING" id="1121393.SAMN02745216_00006"/>
<dbReference type="Pfam" id="PF02518">
    <property type="entry name" value="HATPase_c"/>
    <property type="match status" value="1"/>
</dbReference>
<dbReference type="Pfam" id="PF00512">
    <property type="entry name" value="HisKA"/>
    <property type="match status" value="1"/>
</dbReference>
<evidence type="ECO:0000313" key="11">
    <source>
        <dbReference type="Proteomes" id="UP000183994"/>
    </source>
</evidence>
<evidence type="ECO:0000256" key="2">
    <source>
        <dbReference type="ARBA" id="ARBA00012438"/>
    </source>
</evidence>
<evidence type="ECO:0000256" key="7">
    <source>
        <dbReference type="ARBA" id="ARBA00022840"/>
    </source>
</evidence>
<dbReference type="Gene3D" id="3.40.50.720">
    <property type="entry name" value="NAD(P)-binding Rossmann-like Domain"/>
    <property type="match status" value="1"/>
</dbReference>
<dbReference type="Pfam" id="PF13426">
    <property type="entry name" value="PAS_9"/>
    <property type="match status" value="1"/>
</dbReference>
<dbReference type="InterPro" id="IPR000014">
    <property type="entry name" value="PAS"/>
</dbReference>
<evidence type="ECO:0000259" key="9">
    <source>
        <dbReference type="PROSITE" id="PS50109"/>
    </source>
</evidence>
<dbReference type="InterPro" id="IPR036097">
    <property type="entry name" value="HisK_dim/P_sf"/>
</dbReference>